<sequence length="177" mass="19633">MTNGPIFAVAPAATAARPPTRPQEQHPLASSPDDHDSSFDDHLDADWPPHVPHREIDALIDRLDAGTQVDPAEAYRLLRLVAKEAQRLRAMSLRLTTARLAEADREAQLIIAEALGHADSMRSVGLSVLNNRLDESDRLLATLREAFRVELRAAEFGEVADARWRRPPQHEAEDAES</sequence>
<evidence type="ECO:0000256" key="1">
    <source>
        <dbReference type="SAM" id="MobiDB-lite"/>
    </source>
</evidence>
<evidence type="ECO:0000313" key="2">
    <source>
        <dbReference type="EMBL" id="MFC5727764.1"/>
    </source>
</evidence>
<gene>
    <name evidence="2" type="ORF">ACFPQB_02460</name>
</gene>
<proteinExistence type="predicted"/>
<protein>
    <recommendedName>
        <fullName evidence="4">DUF222 domain-containing protein</fullName>
    </recommendedName>
</protein>
<dbReference type="EMBL" id="JBHSNS010000001">
    <property type="protein sequence ID" value="MFC5727764.1"/>
    <property type="molecule type" value="Genomic_DNA"/>
</dbReference>
<feature type="compositionally biased region" description="Basic and acidic residues" evidence="1">
    <location>
        <begin position="32"/>
        <end position="47"/>
    </location>
</feature>
<accession>A0ABW0ZEV9</accession>
<organism evidence="2 3">
    <name type="scientific">Nocardioides vastitatis</name>
    <dbReference type="NCBI Taxonomy" id="2568655"/>
    <lineage>
        <taxon>Bacteria</taxon>
        <taxon>Bacillati</taxon>
        <taxon>Actinomycetota</taxon>
        <taxon>Actinomycetes</taxon>
        <taxon>Propionibacteriales</taxon>
        <taxon>Nocardioidaceae</taxon>
        <taxon>Nocardioides</taxon>
    </lineage>
</organism>
<feature type="region of interest" description="Disordered" evidence="1">
    <location>
        <begin position="1"/>
        <end position="47"/>
    </location>
</feature>
<dbReference type="Proteomes" id="UP001596072">
    <property type="component" value="Unassembled WGS sequence"/>
</dbReference>
<evidence type="ECO:0008006" key="4">
    <source>
        <dbReference type="Google" id="ProtNLM"/>
    </source>
</evidence>
<comment type="caution">
    <text evidence="2">The sequence shown here is derived from an EMBL/GenBank/DDBJ whole genome shotgun (WGS) entry which is preliminary data.</text>
</comment>
<evidence type="ECO:0000313" key="3">
    <source>
        <dbReference type="Proteomes" id="UP001596072"/>
    </source>
</evidence>
<name>A0ABW0ZEV9_9ACTN</name>
<dbReference type="RefSeq" id="WP_136434369.1">
    <property type="nucleotide sequence ID" value="NZ_JBHSNS010000001.1"/>
</dbReference>
<reference evidence="3" key="1">
    <citation type="journal article" date="2019" name="Int. J. Syst. Evol. Microbiol.">
        <title>The Global Catalogue of Microorganisms (GCM) 10K type strain sequencing project: providing services to taxonomists for standard genome sequencing and annotation.</title>
        <authorList>
            <consortium name="The Broad Institute Genomics Platform"/>
            <consortium name="The Broad Institute Genome Sequencing Center for Infectious Disease"/>
            <person name="Wu L."/>
            <person name="Ma J."/>
        </authorList>
    </citation>
    <scope>NUCLEOTIDE SEQUENCE [LARGE SCALE GENOMIC DNA]</scope>
    <source>
        <strain evidence="3">YIM 94188</strain>
    </source>
</reference>
<keyword evidence="3" id="KW-1185">Reference proteome</keyword>